<organism evidence="1 2">
    <name type="scientific">Pseudohalioglobus lutimaris</name>
    <dbReference type="NCBI Taxonomy" id="1737061"/>
    <lineage>
        <taxon>Bacteria</taxon>
        <taxon>Pseudomonadati</taxon>
        <taxon>Pseudomonadota</taxon>
        <taxon>Gammaproteobacteria</taxon>
        <taxon>Cellvibrionales</taxon>
        <taxon>Halieaceae</taxon>
        <taxon>Pseudohalioglobus</taxon>
    </lineage>
</organism>
<keyword evidence="2" id="KW-1185">Reference proteome</keyword>
<evidence type="ECO:0000313" key="1">
    <source>
        <dbReference type="EMBL" id="PLW69081.1"/>
    </source>
</evidence>
<evidence type="ECO:0000313" key="2">
    <source>
        <dbReference type="Proteomes" id="UP000235005"/>
    </source>
</evidence>
<name>A0A2N5X3L0_9GAMM</name>
<proteinExistence type="predicted"/>
<dbReference type="EMBL" id="PKUS01000008">
    <property type="protein sequence ID" value="PLW69081.1"/>
    <property type="molecule type" value="Genomic_DNA"/>
</dbReference>
<dbReference type="RefSeq" id="WP_101517834.1">
    <property type="nucleotide sequence ID" value="NZ_PKUS01000008.1"/>
</dbReference>
<evidence type="ECO:0008006" key="3">
    <source>
        <dbReference type="Google" id="ProtNLM"/>
    </source>
</evidence>
<gene>
    <name evidence="1" type="ORF">C0039_08410</name>
</gene>
<comment type="caution">
    <text evidence="1">The sequence shown here is derived from an EMBL/GenBank/DDBJ whole genome shotgun (WGS) entry which is preliminary data.</text>
</comment>
<protein>
    <recommendedName>
        <fullName evidence="3">GTPase</fullName>
    </recommendedName>
</protein>
<sequence>MNNDNLLKMKLPQQDLAQFTHFQLDGDAARDWAQQLPVTNIRAVAEQLRAALDDLNHCVVAPELRHAILAALSGSVQVTLANLTKRFLHQPLVMPEEPRQLAELTEDIYGQLIDAYSLLATHIVNDPDSIRDHNPARLLCEAIQSGLDFSGRSILLSFQLYRPVTLGGWLTLHQLYALAERQGLATLAVNDADGRSTTVTNTYLQGLVLGCIKPNQLRQSDMVAVHAALAQWSEKLQIGGQGTVDGLFLVDLDRDQPPLYSKLYDKHSSSQCRQISAQELVSYLHQLQEQDDAKGKPGVKLEDGLSLPSNMLGHLIDCLSSMSMRNFSRVQSETPLAISIGLGAAHFHAADGRDFEQLIHGDHYSPEAAGRMSTNVFLREDKSPHDPWRKANPEEDFVREESASEAEAAFTHNIEVDEQSLQAITNGNAADSPRRSYPVYQVKSINASPGGYCIEWGEDLPEDIRAGAIASVQEGKSSSWSIAVIRWVSRLQNARTLIGLELLSPQAVAYGALIHTKKGQEADPQRVLLLPEIKLVGQPHTLLTARSGFRERQKISLLRLGESFLIQLTQQVAATASYAQFDFRYIKQLDEVVAEDKSGPLDASYDSLWSKI</sequence>
<dbReference type="AlphaFoldDB" id="A0A2N5X3L0"/>
<reference evidence="1 2" key="1">
    <citation type="submission" date="2018-01" db="EMBL/GenBank/DDBJ databases">
        <title>The draft genome sequence of Halioglobus lutimaris HF004.</title>
        <authorList>
            <person name="Du Z.-J."/>
            <person name="Shi M.-J."/>
        </authorList>
    </citation>
    <scope>NUCLEOTIDE SEQUENCE [LARGE SCALE GENOMIC DNA]</scope>
    <source>
        <strain evidence="1 2">HF004</strain>
    </source>
</reference>
<dbReference type="Proteomes" id="UP000235005">
    <property type="component" value="Unassembled WGS sequence"/>
</dbReference>
<dbReference type="OrthoDB" id="5724405at2"/>
<accession>A0A2N5X3L0</accession>